<feature type="region of interest" description="Disordered" evidence="1">
    <location>
        <begin position="1"/>
        <end position="40"/>
    </location>
</feature>
<reference evidence="2" key="1">
    <citation type="submission" date="2023-01" db="EMBL/GenBank/DDBJ databases">
        <title>Genome assembly of the deep-sea coral Lophelia pertusa.</title>
        <authorList>
            <person name="Herrera S."/>
            <person name="Cordes E."/>
        </authorList>
    </citation>
    <scope>NUCLEOTIDE SEQUENCE</scope>
    <source>
        <strain evidence="2">USNM1676648</strain>
        <tissue evidence="2">Polyp</tissue>
    </source>
</reference>
<name>A0A9W9ZH02_9CNID</name>
<feature type="region of interest" description="Disordered" evidence="1">
    <location>
        <begin position="580"/>
        <end position="672"/>
    </location>
</feature>
<evidence type="ECO:0000313" key="2">
    <source>
        <dbReference type="EMBL" id="KAJ7381320.1"/>
    </source>
</evidence>
<gene>
    <name evidence="2" type="ORF">OS493_001442</name>
</gene>
<evidence type="ECO:0000313" key="3">
    <source>
        <dbReference type="Proteomes" id="UP001163046"/>
    </source>
</evidence>
<organism evidence="2 3">
    <name type="scientific">Desmophyllum pertusum</name>
    <dbReference type="NCBI Taxonomy" id="174260"/>
    <lineage>
        <taxon>Eukaryota</taxon>
        <taxon>Metazoa</taxon>
        <taxon>Cnidaria</taxon>
        <taxon>Anthozoa</taxon>
        <taxon>Hexacorallia</taxon>
        <taxon>Scleractinia</taxon>
        <taxon>Caryophylliina</taxon>
        <taxon>Caryophylliidae</taxon>
        <taxon>Desmophyllum</taxon>
    </lineage>
</organism>
<dbReference type="Proteomes" id="UP001163046">
    <property type="component" value="Unassembled WGS sequence"/>
</dbReference>
<evidence type="ECO:0000256" key="1">
    <source>
        <dbReference type="SAM" id="MobiDB-lite"/>
    </source>
</evidence>
<dbReference type="EMBL" id="MU826350">
    <property type="protein sequence ID" value="KAJ7381320.1"/>
    <property type="molecule type" value="Genomic_DNA"/>
</dbReference>
<feature type="compositionally biased region" description="Basic and acidic residues" evidence="1">
    <location>
        <begin position="635"/>
        <end position="649"/>
    </location>
</feature>
<feature type="compositionally biased region" description="Basic and acidic residues" evidence="1">
    <location>
        <begin position="1"/>
        <end position="16"/>
    </location>
</feature>
<sequence>MAERKRKEREQAEKRQSRQPALVNSEHSKLPETLTPNPNQRQVHFADDIQSTGHNNSTSNSLEINTINVPQSIASFNAEKDILVSTLDDNSVQYSRKQLLIADEYKTRQENNEDISQCDYNSHETPSSEIIENTSVTESQKVNVYPANISFARTEQDTEITRNTSNIDIRKHAFHIQSYSDNSNSHHVPVGQLIDLTTFKVNSEQICMPQLVHPDLKDIDFNDHMFSNKLSPSNETINDTSIFNVSTFSKNVPQIILHIAEDIAPLIDFSNNEIVPSEPFCSGKRTCSEVHEIIDKSLGNPTVETQESKDNCLELPKQLEHSLLNETTTETIVSALETRMDAKSIDAAFKRNARQNQIAYDVSTISEEHKFPTNITIVEPASEHVFTVQEVIELNFTTVEPQHNDVIIEHTPFFFEEPITSCKEIKMETVKLKTIELGQDEIVNSYRNTQNKQSQTRKLQSQYSKWKEKIFKLFTITNNEQITDETLPGHINNTTNCLNQLTNDDEEWTHIEPIESSDKQLDNTVPISHVCFETADSNKFPVNETTTNQHDLAAPTSSNVCFDDKVKQETVYFTSRFNTDDTLTHTNSQDTTSLESHAETLTHESVVPNRPAISANEVITDSAPKFRAVRSTQMAERKRKEREQAEKRQSRQPALVNSEHSKLPETLTPNPNQRQVHFADDIQSTGHNNSTSNSLEINTINVPQSIASFNAEKDILVSTLDDNSVQYSRKQLLIADEYKTRQENNEDISQCDYNSHETPSSEIIENTSVTESQKVNVYPANISFARTEQDTEITRNTSNIDIRKHAFHIQSYSDNSNSHHVPVGQLIDLTTFKVNSEQICMPQLVHPDLKDIDFNDHMFSNKLSPSNETINDTSIFNVSTFSKNVPQIILHIAEDIAPLIDFSNNEIVPSEPFCSGKRTCSEVHEIIDKSLGNPTVETQESKDNCLELPKQLEHSLLNETTTETIVSALETRMDAKSIDAAFKRNARQNQIAYDVSTISEEHKFPTNITIVEPASEHVFTVQEVIELNFTTVEPQHNDVIIEHTPFFFEEPITSCKEIKMETVKLKTIELGQDEIVNSYRNTQNKQSQTRKLQSQYSKWKEKIFKLFTITNNEQITDETLPGHINNTTNCLNQLTNDDEEWTHIEPIESSDKQLDNTVPISHVCFETADSNKFPVNETTTNQHDLAAPTSSNVCFDDKVKQEQSILLQDSIQVTQTASNCSNLDEKFACSIDIDATSSVFKSNSWRETPLLTKHPPVFNETSAIQLISGQNALINDDQLFHSKLNYPAMTQGLPPPYTYKICRKRKPPDKV</sequence>
<proteinExistence type="predicted"/>
<protein>
    <submittedName>
        <fullName evidence="2">Uncharacterized protein</fullName>
    </submittedName>
</protein>
<comment type="caution">
    <text evidence="2">The sequence shown here is derived from an EMBL/GenBank/DDBJ whole genome shotgun (WGS) entry which is preliminary data.</text>
</comment>
<accession>A0A9W9ZH02</accession>
<keyword evidence="3" id="KW-1185">Reference proteome</keyword>
<feature type="compositionally biased region" description="Polar residues" evidence="1">
    <location>
        <begin position="584"/>
        <end position="595"/>
    </location>
</feature>